<sequence length="80" mass="9497">MTRELILRERFLDSLLEIEAYLSQYIGSKKARKFPSDVIGFISDIIVNNPFAFMKYESRFPENSNIRRAVFKMIIVLFMK</sequence>
<organism evidence="1 2">
    <name type="scientific">Arcicella aurantiaca</name>
    <dbReference type="NCBI Taxonomy" id="591202"/>
    <lineage>
        <taxon>Bacteria</taxon>
        <taxon>Pseudomonadati</taxon>
        <taxon>Bacteroidota</taxon>
        <taxon>Cytophagia</taxon>
        <taxon>Cytophagales</taxon>
        <taxon>Flectobacillaceae</taxon>
        <taxon>Arcicella</taxon>
    </lineage>
</organism>
<gene>
    <name evidence="1" type="ORF">LV89_01059</name>
</gene>
<dbReference type="EMBL" id="QGGO01000004">
    <property type="protein sequence ID" value="PWK28276.1"/>
    <property type="molecule type" value="Genomic_DNA"/>
</dbReference>
<keyword evidence="2" id="KW-1185">Reference proteome</keyword>
<proteinExistence type="predicted"/>
<dbReference type="Proteomes" id="UP000245489">
    <property type="component" value="Unassembled WGS sequence"/>
</dbReference>
<evidence type="ECO:0008006" key="3">
    <source>
        <dbReference type="Google" id="ProtNLM"/>
    </source>
</evidence>
<name>A0A316EDQ4_9BACT</name>
<evidence type="ECO:0000313" key="1">
    <source>
        <dbReference type="EMBL" id="PWK28276.1"/>
    </source>
</evidence>
<protein>
    <recommendedName>
        <fullName evidence="3">ParE-like toxin of type II ParDE toxin-antitoxin system</fullName>
    </recommendedName>
</protein>
<accession>A0A316EDQ4</accession>
<comment type="caution">
    <text evidence="1">The sequence shown here is derived from an EMBL/GenBank/DDBJ whole genome shotgun (WGS) entry which is preliminary data.</text>
</comment>
<evidence type="ECO:0000313" key="2">
    <source>
        <dbReference type="Proteomes" id="UP000245489"/>
    </source>
</evidence>
<dbReference type="RefSeq" id="WP_109741831.1">
    <property type="nucleotide sequence ID" value="NZ_QGGO01000004.1"/>
</dbReference>
<dbReference type="AlphaFoldDB" id="A0A316EDQ4"/>
<reference evidence="1 2" key="1">
    <citation type="submission" date="2018-05" db="EMBL/GenBank/DDBJ databases">
        <title>Genomic Encyclopedia of Archaeal and Bacterial Type Strains, Phase II (KMG-II): from individual species to whole genera.</title>
        <authorList>
            <person name="Goeker M."/>
        </authorList>
    </citation>
    <scope>NUCLEOTIDE SEQUENCE [LARGE SCALE GENOMIC DNA]</scope>
    <source>
        <strain evidence="1 2">DSM 22214</strain>
    </source>
</reference>